<evidence type="ECO:0000313" key="2">
    <source>
        <dbReference type="EMBL" id="KAG0466977.1"/>
    </source>
</evidence>
<name>A0A835QFT9_VANPL</name>
<organism evidence="2 3">
    <name type="scientific">Vanilla planifolia</name>
    <name type="common">Vanilla</name>
    <dbReference type="NCBI Taxonomy" id="51239"/>
    <lineage>
        <taxon>Eukaryota</taxon>
        <taxon>Viridiplantae</taxon>
        <taxon>Streptophyta</taxon>
        <taxon>Embryophyta</taxon>
        <taxon>Tracheophyta</taxon>
        <taxon>Spermatophyta</taxon>
        <taxon>Magnoliopsida</taxon>
        <taxon>Liliopsida</taxon>
        <taxon>Asparagales</taxon>
        <taxon>Orchidaceae</taxon>
        <taxon>Vanilloideae</taxon>
        <taxon>Vanilleae</taxon>
        <taxon>Vanilla</taxon>
    </lineage>
</organism>
<keyword evidence="1" id="KW-0812">Transmembrane</keyword>
<dbReference type="OrthoDB" id="1908178at2759"/>
<gene>
    <name evidence="2" type="ORF">HPP92_018557</name>
</gene>
<dbReference type="AlphaFoldDB" id="A0A835QFT9"/>
<evidence type="ECO:0000313" key="3">
    <source>
        <dbReference type="Proteomes" id="UP000636800"/>
    </source>
</evidence>
<dbReference type="EMBL" id="JADCNL010000009">
    <property type="protein sequence ID" value="KAG0466977.1"/>
    <property type="molecule type" value="Genomic_DNA"/>
</dbReference>
<sequence>MSSGPRGSAGCLRCLIVIFAVASALCVSGPALYWRFKKGVAWQFRLFFRVCTLCMRVSAAAIPSEDRARAVEPYTFRSIVPTFDGTMALKEVYHLFVCCIFIQFKQKVKCNQTAGRSDPS</sequence>
<keyword evidence="3" id="KW-1185">Reference proteome</keyword>
<keyword evidence="1" id="KW-0472">Membrane</keyword>
<accession>A0A835QFT9</accession>
<reference evidence="2 3" key="1">
    <citation type="journal article" date="2020" name="Nat. Food">
        <title>A phased Vanilla planifolia genome enables genetic improvement of flavour and production.</title>
        <authorList>
            <person name="Hasing T."/>
            <person name="Tang H."/>
            <person name="Brym M."/>
            <person name="Khazi F."/>
            <person name="Huang T."/>
            <person name="Chambers A.H."/>
        </authorList>
    </citation>
    <scope>NUCLEOTIDE SEQUENCE [LARGE SCALE GENOMIC DNA]</scope>
    <source>
        <tissue evidence="2">Leaf</tissue>
    </source>
</reference>
<evidence type="ECO:0000256" key="1">
    <source>
        <dbReference type="SAM" id="Phobius"/>
    </source>
</evidence>
<comment type="caution">
    <text evidence="2">The sequence shown here is derived from an EMBL/GenBank/DDBJ whole genome shotgun (WGS) entry which is preliminary data.</text>
</comment>
<feature type="transmembrane region" description="Helical" evidence="1">
    <location>
        <begin position="12"/>
        <end position="34"/>
    </location>
</feature>
<keyword evidence="1" id="KW-1133">Transmembrane helix</keyword>
<proteinExistence type="predicted"/>
<dbReference type="Proteomes" id="UP000636800">
    <property type="component" value="Unassembled WGS sequence"/>
</dbReference>
<protein>
    <submittedName>
        <fullName evidence="2">Uncharacterized protein</fullName>
    </submittedName>
</protein>